<accession>A0ABQ4B4F7</accession>
<evidence type="ECO:0000313" key="2">
    <source>
        <dbReference type="Proteomes" id="UP000624709"/>
    </source>
</evidence>
<gene>
    <name evidence="1" type="ORF">Apa02nite_014740</name>
</gene>
<proteinExistence type="predicted"/>
<dbReference type="SUPFAM" id="SSF47413">
    <property type="entry name" value="lambda repressor-like DNA-binding domains"/>
    <property type="match status" value="1"/>
</dbReference>
<dbReference type="Proteomes" id="UP000624709">
    <property type="component" value="Unassembled WGS sequence"/>
</dbReference>
<organism evidence="1 2">
    <name type="scientific">Actinoplanes palleronii</name>
    <dbReference type="NCBI Taxonomy" id="113570"/>
    <lineage>
        <taxon>Bacteria</taxon>
        <taxon>Bacillati</taxon>
        <taxon>Actinomycetota</taxon>
        <taxon>Actinomycetes</taxon>
        <taxon>Micromonosporales</taxon>
        <taxon>Micromonosporaceae</taxon>
        <taxon>Actinoplanes</taxon>
    </lineage>
</organism>
<protein>
    <recommendedName>
        <fullName evidence="3">BetR domain-containing protein</fullName>
    </recommendedName>
</protein>
<comment type="caution">
    <text evidence="1">The sequence shown here is derived from an EMBL/GenBank/DDBJ whole genome shotgun (WGS) entry which is preliminary data.</text>
</comment>
<dbReference type="EMBL" id="BOMS01000018">
    <property type="protein sequence ID" value="GIE65366.1"/>
    <property type="molecule type" value="Genomic_DNA"/>
</dbReference>
<evidence type="ECO:0000313" key="1">
    <source>
        <dbReference type="EMBL" id="GIE65366.1"/>
    </source>
</evidence>
<dbReference type="InterPro" id="IPR010982">
    <property type="entry name" value="Lambda_DNA-bd_dom_sf"/>
</dbReference>
<name>A0ABQ4B4F7_9ACTN</name>
<keyword evidence="2" id="KW-1185">Reference proteome</keyword>
<sequence length="90" mass="9480">MSPNEPSDAMTIQLVPVRHAIAAEVRAEMARQNKSMRDLSPVLGIAHSGLALRVKGDVAFRGEELVVLAGALGVPVEQFLTVPLPIPSAA</sequence>
<evidence type="ECO:0008006" key="3">
    <source>
        <dbReference type="Google" id="ProtNLM"/>
    </source>
</evidence>
<reference evidence="1 2" key="1">
    <citation type="submission" date="2021-01" db="EMBL/GenBank/DDBJ databases">
        <title>Whole genome shotgun sequence of Actinoplanes palleronii NBRC 14916.</title>
        <authorList>
            <person name="Komaki H."/>
            <person name="Tamura T."/>
        </authorList>
    </citation>
    <scope>NUCLEOTIDE SEQUENCE [LARGE SCALE GENOMIC DNA]</scope>
    <source>
        <strain evidence="1 2">NBRC 14916</strain>
    </source>
</reference>